<evidence type="ECO:0000313" key="2">
    <source>
        <dbReference type="Proteomes" id="UP001255246"/>
    </source>
</evidence>
<gene>
    <name evidence="1" type="ORF">RM706_15560</name>
</gene>
<dbReference type="EMBL" id="JAVRHR010000005">
    <property type="protein sequence ID" value="MDT0608459.1"/>
    <property type="molecule type" value="Genomic_DNA"/>
</dbReference>
<keyword evidence="2" id="KW-1185">Reference proteome</keyword>
<proteinExistence type="predicted"/>
<protein>
    <submittedName>
        <fullName evidence="1">Uncharacterized protein</fullName>
    </submittedName>
</protein>
<name>A0ABU3AEN9_9FLAO</name>
<comment type="caution">
    <text evidence="1">The sequence shown here is derived from an EMBL/GenBank/DDBJ whole genome shotgun (WGS) entry which is preliminary data.</text>
</comment>
<reference evidence="1 2" key="1">
    <citation type="submission" date="2023-09" db="EMBL/GenBank/DDBJ databases">
        <authorList>
            <person name="Rey-Velasco X."/>
        </authorList>
    </citation>
    <scope>NUCLEOTIDE SEQUENCE [LARGE SCALE GENOMIC DNA]</scope>
    <source>
        <strain evidence="1 2">F388</strain>
    </source>
</reference>
<organism evidence="1 2">
    <name type="scientific">Croceitalea rosinachiae</name>
    <dbReference type="NCBI Taxonomy" id="3075596"/>
    <lineage>
        <taxon>Bacteria</taxon>
        <taxon>Pseudomonadati</taxon>
        <taxon>Bacteroidota</taxon>
        <taxon>Flavobacteriia</taxon>
        <taxon>Flavobacteriales</taxon>
        <taxon>Flavobacteriaceae</taxon>
        <taxon>Croceitalea</taxon>
    </lineage>
</organism>
<evidence type="ECO:0000313" key="1">
    <source>
        <dbReference type="EMBL" id="MDT0608459.1"/>
    </source>
</evidence>
<sequence length="169" mass="19363">MRYILLVFMFVILCSCKDASSHNQWHLAYKNDSNGKTIFGSKQDLILAIRNGEKVRVGFGGRLRSDSTLTIEHTFEAQFLTILNNKEVYAQMTPILGQNPLIEKDTTNILFRPTQWNIIVGTNGFSDRITLSLNKDSILSQNQRNMDVSWFLMKVPVNKKEIGIPLFEH</sequence>
<accession>A0ABU3AEN9</accession>
<dbReference type="Proteomes" id="UP001255246">
    <property type="component" value="Unassembled WGS sequence"/>
</dbReference>
<dbReference type="PROSITE" id="PS51257">
    <property type="entry name" value="PROKAR_LIPOPROTEIN"/>
    <property type="match status" value="1"/>
</dbReference>
<dbReference type="RefSeq" id="WP_311353195.1">
    <property type="nucleotide sequence ID" value="NZ_JAVRHR010000005.1"/>
</dbReference>